<feature type="compositionally biased region" description="Pro residues" evidence="1">
    <location>
        <begin position="13"/>
        <end position="26"/>
    </location>
</feature>
<feature type="compositionally biased region" description="Polar residues" evidence="1">
    <location>
        <begin position="556"/>
        <end position="573"/>
    </location>
</feature>
<feature type="compositionally biased region" description="Polar residues" evidence="1">
    <location>
        <begin position="217"/>
        <end position="236"/>
    </location>
</feature>
<evidence type="ECO:0000313" key="3">
    <source>
        <dbReference type="Proteomes" id="UP001278766"/>
    </source>
</evidence>
<feature type="region of interest" description="Disordered" evidence="1">
    <location>
        <begin position="1"/>
        <end position="202"/>
    </location>
</feature>
<dbReference type="GeneID" id="87838644"/>
<name>A0AAE0HGA3_9PEZI</name>
<feature type="compositionally biased region" description="Polar residues" evidence="1">
    <location>
        <begin position="487"/>
        <end position="508"/>
    </location>
</feature>
<dbReference type="AlphaFoldDB" id="A0AAE0HGA3"/>
<comment type="caution">
    <text evidence="2">The sequence shown here is derived from an EMBL/GenBank/DDBJ whole genome shotgun (WGS) entry which is preliminary data.</text>
</comment>
<organism evidence="2 3">
    <name type="scientific">Chaetomium fimeti</name>
    <dbReference type="NCBI Taxonomy" id="1854472"/>
    <lineage>
        <taxon>Eukaryota</taxon>
        <taxon>Fungi</taxon>
        <taxon>Dikarya</taxon>
        <taxon>Ascomycota</taxon>
        <taxon>Pezizomycotina</taxon>
        <taxon>Sordariomycetes</taxon>
        <taxon>Sordariomycetidae</taxon>
        <taxon>Sordariales</taxon>
        <taxon>Chaetomiaceae</taxon>
        <taxon>Chaetomium</taxon>
    </lineage>
</organism>
<feature type="compositionally biased region" description="Polar residues" evidence="1">
    <location>
        <begin position="166"/>
        <end position="192"/>
    </location>
</feature>
<feature type="compositionally biased region" description="Polar residues" evidence="1">
    <location>
        <begin position="103"/>
        <end position="114"/>
    </location>
</feature>
<dbReference type="Proteomes" id="UP001278766">
    <property type="component" value="Unassembled WGS sequence"/>
</dbReference>
<proteinExistence type="predicted"/>
<reference evidence="2" key="2">
    <citation type="submission" date="2023-06" db="EMBL/GenBank/DDBJ databases">
        <authorList>
            <consortium name="Lawrence Berkeley National Laboratory"/>
            <person name="Haridas S."/>
            <person name="Hensen N."/>
            <person name="Bonometti L."/>
            <person name="Westerberg I."/>
            <person name="Brannstrom I.O."/>
            <person name="Guillou S."/>
            <person name="Cros-Aarteil S."/>
            <person name="Calhoun S."/>
            <person name="Kuo A."/>
            <person name="Mondo S."/>
            <person name="Pangilinan J."/>
            <person name="Riley R."/>
            <person name="Labutti K."/>
            <person name="Andreopoulos B."/>
            <person name="Lipzen A."/>
            <person name="Chen C."/>
            <person name="Yanf M."/>
            <person name="Daum C."/>
            <person name="Ng V."/>
            <person name="Clum A."/>
            <person name="Steindorff A."/>
            <person name="Ohm R."/>
            <person name="Martin F."/>
            <person name="Silar P."/>
            <person name="Natvig D."/>
            <person name="Lalanne C."/>
            <person name="Gautier V."/>
            <person name="Ament-Velasquez S.L."/>
            <person name="Kruys A."/>
            <person name="Hutchinson M.I."/>
            <person name="Powell A.J."/>
            <person name="Barry K."/>
            <person name="Miller A.N."/>
            <person name="Grigoriev I.V."/>
            <person name="Debuchy R."/>
            <person name="Gladieux P."/>
            <person name="Thoren M.H."/>
            <person name="Johannesson H."/>
        </authorList>
    </citation>
    <scope>NUCLEOTIDE SEQUENCE</scope>
    <source>
        <strain evidence="2">CBS 168.71</strain>
    </source>
</reference>
<feature type="compositionally biased region" description="Low complexity" evidence="1">
    <location>
        <begin position="39"/>
        <end position="69"/>
    </location>
</feature>
<reference evidence="2" key="1">
    <citation type="journal article" date="2023" name="Mol. Phylogenet. Evol.">
        <title>Genome-scale phylogeny and comparative genomics of the fungal order Sordariales.</title>
        <authorList>
            <person name="Hensen N."/>
            <person name="Bonometti L."/>
            <person name="Westerberg I."/>
            <person name="Brannstrom I.O."/>
            <person name="Guillou S."/>
            <person name="Cros-Aarteil S."/>
            <person name="Calhoun S."/>
            <person name="Haridas S."/>
            <person name="Kuo A."/>
            <person name="Mondo S."/>
            <person name="Pangilinan J."/>
            <person name="Riley R."/>
            <person name="LaButti K."/>
            <person name="Andreopoulos B."/>
            <person name="Lipzen A."/>
            <person name="Chen C."/>
            <person name="Yan M."/>
            <person name="Daum C."/>
            <person name="Ng V."/>
            <person name="Clum A."/>
            <person name="Steindorff A."/>
            <person name="Ohm R.A."/>
            <person name="Martin F."/>
            <person name="Silar P."/>
            <person name="Natvig D.O."/>
            <person name="Lalanne C."/>
            <person name="Gautier V."/>
            <person name="Ament-Velasquez S.L."/>
            <person name="Kruys A."/>
            <person name="Hutchinson M.I."/>
            <person name="Powell A.J."/>
            <person name="Barry K."/>
            <person name="Miller A.N."/>
            <person name="Grigoriev I.V."/>
            <person name="Debuchy R."/>
            <person name="Gladieux P."/>
            <person name="Hiltunen Thoren M."/>
            <person name="Johannesson H."/>
        </authorList>
    </citation>
    <scope>NUCLEOTIDE SEQUENCE</scope>
    <source>
        <strain evidence="2">CBS 168.71</strain>
    </source>
</reference>
<feature type="compositionally biased region" description="Polar residues" evidence="1">
    <location>
        <begin position="317"/>
        <end position="326"/>
    </location>
</feature>
<dbReference type="EMBL" id="JAUEPN010000004">
    <property type="protein sequence ID" value="KAK3296053.1"/>
    <property type="molecule type" value="Genomic_DNA"/>
</dbReference>
<feature type="region of interest" description="Disordered" evidence="1">
    <location>
        <begin position="388"/>
        <end position="596"/>
    </location>
</feature>
<feature type="compositionally biased region" description="Basic and acidic residues" evidence="1">
    <location>
        <begin position="130"/>
        <end position="146"/>
    </location>
</feature>
<dbReference type="RefSeq" id="XP_062659567.1">
    <property type="nucleotide sequence ID" value="XM_062801696.1"/>
</dbReference>
<keyword evidence="3" id="KW-1185">Reference proteome</keyword>
<protein>
    <submittedName>
        <fullName evidence="2">Uncharacterized protein</fullName>
    </submittedName>
</protein>
<evidence type="ECO:0000313" key="2">
    <source>
        <dbReference type="EMBL" id="KAK3296053.1"/>
    </source>
</evidence>
<feature type="compositionally biased region" description="Polar residues" evidence="1">
    <location>
        <begin position="70"/>
        <end position="85"/>
    </location>
</feature>
<feature type="compositionally biased region" description="Low complexity" evidence="1">
    <location>
        <begin position="327"/>
        <end position="340"/>
    </location>
</feature>
<sequence>MATMAKPLNSPLPSLPPKFAGPPPRSIPRRPVAAPITVAPTLAPTSSPALASPNPLSSPGGSISSLLSAYSNHTADSPRSSSATSPKGVLNSKGAYSVVLPSLDTQRSGTQSGAPTRDLPSLPSDQNVQKQEHNGNRISEGDRKELPPPPPLKDAQRSIPRPRTPTDLQTHITQPSTSTNTGSPLGNGSPQQGELWRRRSLKADKSLAVPDLKLVSSHGSTAASAQNTEQSGSDLFSQPFPLPPRSNPETLEPAATQRAPPRSGNGGLPGRDIRPAAGREGTSQGVASMGQEASRLKEKLGNGRRQGSREELKSKSQEAQAYQTTLSPATSAAVSPVSAARLPTPEYGTNDVKSPQPDTVVSPLSPPSSLELPGETKPVARKAIGATEAQLRHAKSSQSLAPGPINTGLAVRSQMGLPTSPRPDINQAPKQTQHAAPPARDQTGQKQYIPYSPPADRSNGLASTQFPTPPSKGDEDERTLPPAPRQEPSQTGLPQSTTQLNPWPQNPNRDPIPRTISETGSVETVKPPQPRDPTLLRQQPSHPSLTLTAPPPTTTGWDNNSNYTNNIHPTNTVLPPDLPLRDPDPSEPDTTDHPGAALFPRGWYTPLPADAVAEARPLAARHRACLTRHRYMTANRQRANPVACRTCGHADRNAECYICSACALNVCSGCVAVLRRVRGDVDAVVREVGRGRKVERGDGIGNGFAGDGGVVEVGM</sequence>
<feature type="compositionally biased region" description="Basic and acidic residues" evidence="1">
    <location>
        <begin position="294"/>
        <end position="316"/>
    </location>
</feature>
<feature type="region of interest" description="Disordered" evidence="1">
    <location>
        <begin position="216"/>
        <end position="376"/>
    </location>
</feature>
<gene>
    <name evidence="2" type="ORF">B0H64DRAFT_360215</name>
</gene>
<evidence type="ECO:0000256" key="1">
    <source>
        <dbReference type="SAM" id="MobiDB-lite"/>
    </source>
</evidence>
<accession>A0AAE0HGA3</accession>